<dbReference type="CDD" id="cd04485">
    <property type="entry name" value="DnaE_OBF"/>
    <property type="match status" value="1"/>
</dbReference>
<dbReference type="Gene3D" id="1.10.150.870">
    <property type="match status" value="1"/>
</dbReference>
<evidence type="ECO:0000256" key="2">
    <source>
        <dbReference type="ARBA" id="ARBA00007391"/>
    </source>
</evidence>
<dbReference type="InterPro" id="IPR029460">
    <property type="entry name" value="DNAPol_HHH"/>
</dbReference>
<dbReference type="NCBIfam" id="TIGR00594">
    <property type="entry name" value="polc"/>
    <property type="match status" value="1"/>
</dbReference>
<evidence type="ECO:0000256" key="4">
    <source>
        <dbReference type="ARBA" id="ARBA00017273"/>
    </source>
</evidence>
<comment type="catalytic activity">
    <reaction evidence="12 13">
        <text>DNA(n) + a 2'-deoxyribonucleoside 5'-triphosphate = DNA(n+1) + diphosphate</text>
        <dbReference type="Rhea" id="RHEA:22508"/>
        <dbReference type="Rhea" id="RHEA-COMP:17339"/>
        <dbReference type="Rhea" id="RHEA-COMP:17340"/>
        <dbReference type="ChEBI" id="CHEBI:33019"/>
        <dbReference type="ChEBI" id="CHEBI:61560"/>
        <dbReference type="ChEBI" id="CHEBI:173112"/>
        <dbReference type="EC" id="2.7.7.7"/>
    </reaction>
</comment>
<evidence type="ECO:0000313" key="17">
    <source>
        <dbReference type="Proteomes" id="UP001246372"/>
    </source>
</evidence>
<evidence type="ECO:0000256" key="8">
    <source>
        <dbReference type="ARBA" id="ARBA00022705"/>
    </source>
</evidence>
<dbReference type="SMART" id="SM00481">
    <property type="entry name" value="POLIIIAc"/>
    <property type="match status" value="1"/>
</dbReference>
<evidence type="ECO:0000256" key="10">
    <source>
        <dbReference type="ARBA" id="ARBA00022932"/>
    </source>
</evidence>
<keyword evidence="5 13" id="KW-0963">Cytoplasm</keyword>
<keyword evidence="10 13" id="KW-0239">DNA-directed DNA polymerase</keyword>
<comment type="subcellular location">
    <subcellularLocation>
        <location evidence="1 13">Cytoplasm</location>
    </subcellularLocation>
</comment>
<evidence type="ECO:0000256" key="11">
    <source>
        <dbReference type="ARBA" id="ARBA00023204"/>
    </source>
</evidence>
<dbReference type="InterPro" id="IPR040982">
    <property type="entry name" value="DNA_pol3_finger"/>
</dbReference>
<evidence type="ECO:0000256" key="5">
    <source>
        <dbReference type="ARBA" id="ARBA00022490"/>
    </source>
</evidence>
<accession>A0ABU3PDF2</accession>
<evidence type="ECO:0000256" key="12">
    <source>
        <dbReference type="ARBA" id="ARBA00049244"/>
    </source>
</evidence>
<evidence type="ECO:0000256" key="1">
    <source>
        <dbReference type="ARBA" id="ARBA00004496"/>
    </source>
</evidence>
<feature type="region of interest" description="Disordered" evidence="14">
    <location>
        <begin position="1"/>
        <end position="33"/>
    </location>
</feature>
<protein>
    <recommendedName>
        <fullName evidence="4 13">Error-prone DNA polymerase</fullName>
        <ecNumber evidence="3 13">2.7.7.7</ecNumber>
    </recommendedName>
</protein>
<sequence>MSSFSQGFDASLPPGGRRPGRGGSGAPAAAPPHLGSRGPVAYAELHCLSNFSFLRGASDPEELVLRAQALGYAALALTDECSLAGVVRAHVALKKMVAALRESHPELDPELDVLHLIIGSEFLVRADAEDEEAADAAGTDEGAPLFKLLLLAQHREGYGNLSQFITDLRRASPVKGRYRLPWSLLQQAGIAERLAGCLLILVPQRQHSDAALLAQTRWLQQHFAGRAWIGVELLRELSDELWLQRLRQLVATVNAQARATQSAQAPCELRLVACGDVHFHVRSRKPLQDVMTATRLAKPIRDCGLDLQPNAERHLRSRLRLAQIYPAELLDETLALASQCHFSLDELRYQYPSEVVPAGETPASYLRRLTYEGMARRWPEDGGAAWVERVEHELALISELRYEHYFLTVADVVRFAREQGILCQGRGSAANSVVCYCLFITAVNPAESTLLFERFISRERQEPPDIDVDFEHERREQVIQYLYQRYGRHRAALTGVVIAYRARSALRDVGRALAFDEALLERLAKDHSGWSEEILPPDRLQQLQQQHGFDADDAQLRRLIALSRQLMGMPRHLSQHVGGFVLTEGPLSRLVPIENATMPGRTVIEWDKDDLDALNLLKVDVLALGMLTALRRCLDMVNRLRGSQLDLAAIPRDDAPTYDMICAADTVGTFQIESRAQMSMLPRLKPRNYYDLVIEVAIVRPGPIEGGMVHPYLENRAKHPDDVVYPSEALKAALKRTCGIPIFQEQVMQVAMIAAGFTPGEADQLRRAMAAWKRPGDLGKFHDKILTGMRERGYQDAFAESIFKQIKGFASYGFPESHAASFALLTYISCWLKRHEPAAFLCALLNSQPLGFYTPSQLVQDARRHGVEVLSADVSLSALDSTLSPEQLGDDAALDQPAVRLGLRLVHGLQDAAAERIVAARREAPFRNAQDLALRAGLDQHEMQLLAAADALTSLAGHRRQQVWQASALRRLPPLLHGSLPAEDELELPAAPEGEEVLWDYASLGLTLRSHPLALLRPRLRQRGLKNAAELQHWPHGRQARACGIITVRQRPQTAKGTLFISLEDETGSVQVIVWPDVYAAHRSTILAARLLAVQGVWQHQNGVRHLLARGFEDLSPLLGRLMMVSRDFR</sequence>
<evidence type="ECO:0000256" key="9">
    <source>
        <dbReference type="ARBA" id="ARBA00022763"/>
    </source>
</evidence>
<evidence type="ECO:0000259" key="15">
    <source>
        <dbReference type="SMART" id="SM00481"/>
    </source>
</evidence>
<evidence type="ECO:0000313" key="16">
    <source>
        <dbReference type="EMBL" id="MDT9000335.1"/>
    </source>
</evidence>
<dbReference type="Pfam" id="PF02811">
    <property type="entry name" value="PHP"/>
    <property type="match status" value="1"/>
</dbReference>
<evidence type="ECO:0000256" key="13">
    <source>
        <dbReference type="HAMAP-Rule" id="MF_01902"/>
    </source>
</evidence>
<dbReference type="EMBL" id="JAVXZY010000005">
    <property type="protein sequence ID" value="MDT9000335.1"/>
    <property type="molecule type" value="Genomic_DNA"/>
</dbReference>
<dbReference type="InterPro" id="IPR004365">
    <property type="entry name" value="NA-bd_OB_tRNA"/>
</dbReference>
<dbReference type="EC" id="2.7.7.7" evidence="3 13"/>
<dbReference type="InterPro" id="IPR004013">
    <property type="entry name" value="PHP_dom"/>
</dbReference>
<organism evidence="16 17">
    <name type="scientific">Roseateles aquae</name>
    <dbReference type="NCBI Taxonomy" id="3077235"/>
    <lineage>
        <taxon>Bacteria</taxon>
        <taxon>Pseudomonadati</taxon>
        <taxon>Pseudomonadota</taxon>
        <taxon>Betaproteobacteria</taxon>
        <taxon>Burkholderiales</taxon>
        <taxon>Sphaerotilaceae</taxon>
        <taxon>Roseateles</taxon>
    </lineage>
</organism>
<dbReference type="PANTHER" id="PTHR32294:SF4">
    <property type="entry name" value="ERROR-PRONE DNA POLYMERASE"/>
    <property type="match status" value="1"/>
</dbReference>
<comment type="similarity">
    <text evidence="2 13">Belongs to the DNA polymerase type-C family. DnaE2 subfamily.</text>
</comment>
<dbReference type="Gene3D" id="3.20.20.140">
    <property type="entry name" value="Metal-dependent hydrolases"/>
    <property type="match status" value="1"/>
</dbReference>
<comment type="function">
    <text evidence="13">DNA polymerase involved in damage-induced mutagenesis and translesion synthesis (TLS). It is not the major replicative DNA polymerase.</text>
</comment>
<keyword evidence="7 13" id="KW-0548">Nucleotidyltransferase</keyword>
<dbReference type="Pfam" id="PF14579">
    <property type="entry name" value="HHH_6"/>
    <property type="match status" value="1"/>
</dbReference>
<dbReference type="HAMAP" id="MF_01902">
    <property type="entry name" value="DNApol_error_prone"/>
    <property type="match status" value="1"/>
</dbReference>
<dbReference type="NCBIfam" id="NF004225">
    <property type="entry name" value="PRK05672.1"/>
    <property type="match status" value="1"/>
</dbReference>
<comment type="caution">
    <text evidence="16">The sequence shown here is derived from an EMBL/GenBank/DDBJ whole genome shotgun (WGS) entry which is preliminary data.</text>
</comment>
<dbReference type="InterPro" id="IPR004805">
    <property type="entry name" value="DnaE2/DnaE/PolC"/>
</dbReference>
<dbReference type="Pfam" id="PF01336">
    <property type="entry name" value="tRNA_anti-codon"/>
    <property type="match status" value="1"/>
</dbReference>
<keyword evidence="6 13" id="KW-0808">Transferase</keyword>
<dbReference type="InterPro" id="IPR011708">
    <property type="entry name" value="DNA_pol3_alpha_NTPase_dom"/>
</dbReference>
<dbReference type="CDD" id="cd07434">
    <property type="entry name" value="PHP_PolIIIA_DnaE2"/>
    <property type="match status" value="1"/>
</dbReference>
<dbReference type="Proteomes" id="UP001246372">
    <property type="component" value="Unassembled WGS sequence"/>
</dbReference>
<evidence type="ECO:0000256" key="6">
    <source>
        <dbReference type="ARBA" id="ARBA00022679"/>
    </source>
</evidence>
<dbReference type="Pfam" id="PF07733">
    <property type="entry name" value="DNA_pol3_alpha"/>
    <property type="match status" value="1"/>
</dbReference>
<reference evidence="16" key="1">
    <citation type="submission" date="2023-09" db="EMBL/GenBank/DDBJ databases">
        <title>Paucibacter sp. APW11 Genome sequencing and assembly.</title>
        <authorList>
            <person name="Kim I."/>
        </authorList>
    </citation>
    <scope>NUCLEOTIDE SEQUENCE</scope>
    <source>
        <strain evidence="16">APW11</strain>
    </source>
</reference>
<keyword evidence="17" id="KW-1185">Reference proteome</keyword>
<gene>
    <name evidence="13" type="primary">dnaE2</name>
    <name evidence="16" type="ORF">RQP53_13760</name>
</gene>
<name>A0ABU3PDF2_9BURK</name>
<keyword evidence="9 13" id="KW-0227">DNA damage</keyword>
<feature type="domain" description="Polymerase/histidinol phosphatase N-terminal" evidence="15">
    <location>
        <begin position="43"/>
        <end position="126"/>
    </location>
</feature>
<dbReference type="PANTHER" id="PTHR32294">
    <property type="entry name" value="DNA POLYMERASE III SUBUNIT ALPHA"/>
    <property type="match status" value="1"/>
</dbReference>
<keyword evidence="11 13" id="KW-0234">DNA repair</keyword>
<dbReference type="Pfam" id="PF17657">
    <property type="entry name" value="DNA_pol3_finger"/>
    <property type="match status" value="1"/>
</dbReference>
<proteinExistence type="inferred from homology"/>
<evidence type="ECO:0000256" key="7">
    <source>
        <dbReference type="ARBA" id="ARBA00022695"/>
    </source>
</evidence>
<dbReference type="InterPro" id="IPR023073">
    <property type="entry name" value="DnaE2"/>
</dbReference>
<keyword evidence="8 13" id="KW-0235">DNA replication</keyword>
<evidence type="ECO:0000256" key="3">
    <source>
        <dbReference type="ARBA" id="ARBA00012417"/>
    </source>
</evidence>
<dbReference type="RefSeq" id="WP_315650902.1">
    <property type="nucleotide sequence ID" value="NZ_JAVXZY010000005.1"/>
</dbReference>
<dbReference type="SUPFAM" id="SSF89550">
    <property type="entry name" value="PHP domain-like"/>
    <property type="match status" value="1"/>
</dbReference>
<dbReference type="InterPro" id="IPR003141">
    <property type="entry name" value="Pol/His_phosphatase_N"/>
</dbReference>
<dbReference type="InterPro" id="IPR016195">
    <property type="entry name" value="Pol/histidinol_Pase-like"/>
</dbReference>
<evidence type="ECO:0000256" key="14">
    <source>
        <dbReference type="SAM" id="MobiDB-lite"/>
    </source>
</evidence>